<dbReference type="AlphaFoldDB" id="A0A6J4QTX0"/>
<organism evidence="2">
    <name type="scientific">uncultured Pseudonocardia sp</name>
    <dbReference type="NCBI Taxonomy" id="211455"/>
    <lineage>
        <taxon>Bacteria</taxon>
        <taxon>Bacillati</taxon>
        <taxon>Actinomycetota</taxon>
        <taxon>Actinomycetes</taxon>
        <taxon>Pseudonocardiales</taxon>
        <taxon>Pseudonocardiaceae</taxon>
        <taxon>Pseudonocardia</taxon>
        <taxon>environmental samples</taxon>
    </lineage>
</organism>
<gene>
    <name evidence="2" type="ORF">AVDCRST_MAG66-4748</name>
</gene>
<sequence>MVAYTAYYLSPPGSWFVLDEDSLRRLGVVLLTSPVILYVVLTLKRRAERLAATETRERVLREHNAGLREQVPARTEWPSGAVVP</sequence>
<proteinExistence type="predicted"/>
<feature type="transmembrane region" description="Helical" evidence="1">
    <location>
        <begin position="22"/>
        <end position="41"/>
    </location>
</feature>
<name>A0A6J4QTX0_9PSEU</name>
<protein>
    <submittedName>
        <fullName evidence="2">Uncharacterized protein</fullName>
    </submittedName>
</protein>
<reference evidence="2" key="1">
    <citation type="submission" date="2020-02" db="EMBL/GenBank/DDBJ databases">
        <authorList>
            <person name="Meier V. D."/>
        </authorList>
    </citation>
    <scope>NUCLEOTIDE SEQUENCE</scope>
    <source>
        <strain evidence="2">AVDCRST_MAG66</strain>
    </source>
</reference>
<accession>A0A6J4QTX0</accession>
<evidence type="ECO:0000256" key="1">
    <source>
        <dbReference type="SAM" id="Phobius"/>
    </source>
</evidence>
<dbReference type="EMBL" id="CADCUS010000638">
    <property type="protein sequence ID" value="CAA9449405.1"/>
    <property type="molecule type" value="Genomic_DNA"/>
</dbReference>
<keyword evidence="1" id="KW-0472">Membrane</keyword>
<keyword evidence="1" id="KW-0812">Transmembrane</keyword>
<evidence type="ECO:0000313" key="2">
    <source>
        <dbReference type="EMBL" id="CAA9449405.1"/>
    </source>
</evidence>
<keyword evidence="1" id="KW-1133">Transmembrane helix</keyword>